<dbReference type="RefSeq" id="YP_010359803.1">
    <property type="nucleotide sequence ID" value="NC_062777.1"/>
</dbReference>
<dbReference type="GeneID" id="75690840"/>
<dbReference type="GO" id="GO:0016787">
    <property type="term" value="F:hydrolase activity"/>
    <property type="evidence" value="ECO:0007669"/>
    <property type="project" value="UniProtKB-KW"/>
</dbReference>
<evidence type="ECO:0000313" key="2">
    <source>
        <dbReference type="Proteomes" id="UP000827441"/>
    </source>
</evidence>
<sequence>MYSSCKEAHIAVNEKIQQINANKQESIRPQYIDIALNEAIDVLLTQKIKAFEESGRYYDDLQVLKDTHRSPLYLLPNEGNRGFAYLPINYLHGVSYTASVIFDKFKRYRDIESVTTRIYVVNISELFKTIPGYIEDFNIQIGADNVTFHYPAKIYRKDGLFEYINYILSVLLRKGYNVTYERYRNSYYPESLIFYFDTPTLIVVGDKYEIKLDQFNNERYTGRYEVITANGTITKVRESRFAGMDLVSDVQRMDMLQTYHNRANRHLHPICVIENNRLLVDMDDKFIITDVAITYLRQPTRFNIVTDEVSELPFKTEIIDLATQKLLGILKDPGYQVAINENNSLK</sequence>
<dbReference type="Proteomes" id="UP000827441">
    <property type="component" value="Segment"/>
</dbReference>
<dbReference type="KEGG" id="vg:75690840"/>
<evidence type="ECO:0000313" key="1">
    <source>
        <dbReference type="EMBL" id="QWM90231.1"/>
    </source>
</evidence>
<reference evidence="1 2" key="1">
    <citation type="submission" date="2021-04" db="EMBL/GenBank/DDBJ databases">
        <authorList>
            <person name="Shkoporov A.N."/>
            <person name="Stockdale S.R."/>
            <person name="Guerin E."/>
            <person name="Ross R.P."/>
            <person name="Hill C."/>
        </authorList>
    </citation>
    <scope>NUCLEOTIDE SEQUENCE [LARGE SCALE GENOMIC DNA]</scope>
    <source>
        <strain evidence="2">cr25_1</strain>
    </source>
</reference>
<organism evidence="1 2">
    <name type="scientific">uncultured phage cr25_1</name>
    <dbReference type="NCBI Taxonomy" id="2986395"/>
    <lineage>
        <taxon>Viruses</taxon>
        <taxon>Duplodnaviria</taxon>
        <taxon>Heunggongvirae</taxon>
        <taxon>Uroviricota</taxon>
        <taxon>Caudoviricetes</taxon>
        <taxon>Crassvirales</taxon>
        <taxon>Crevaviridae</taxon>
        <taxon>Coarsevirinae</taxon>
        <taxon>Junduvirus</taxon>
        <taxon>Junduvirus copri</taxon>
    </lineage>
</organism>
<protein>
    <submittedName>
        <fullName evidence="1">Glycosyl hydrolase, polyPPase VTC-like, polyphosphate(PolyP) polymerase</fullName>
    </submittedName>
</protein>
<name>A0AAE7RVL5_9CAUD</name>
<dbReference type="EMBL" id="MZ130487">
    <property type="protein sequence ID" value="QWM90231.1"/>
    <property type="molecule type" value="Genomic_DNA"/>
</dbReference>
<proteinExistence type="predicted"/>
<accession>A0AAE7RVL5</accession>
<gene>
    <name evidence="1" type="primary">gp_23164</name>
</gene>
<keyword evidence="1" id="KW-0378">Hydrolase</keyword>
<keyword evidence="2" id="KW-1185">Reference proteome</keyword>